<accession>A0A645I674</accession>
<dbReference type="AlphaFoldDB" id="A0A645I674"/>
<dbReference type="EMBL" id="VSSQ01107819">
    <property type="protein sequence ID" value="MPN46827.1"/>
    <property type="molecule type" value="Genomic_DNA"/>
</dbReference>
<protein>
    <submittedName>
        <fullName evidence="1">Uncharacterized protein</fullName>
    </submittedName>
</protein>
<comment type="caution">
    <text evidence="1">The sequence shown here is derived from an EMBL/GenBank/DDBJ whole genome shotgun (WGS) entry which is preliminary data.</text>
</comment>
<reference evidence="1" key="1">
    <citation type="submission" date="2019-08" db="EMBL/GenBank/DDBJ databases">
        <authorList>
            <person name="Kucharzyk K."/>
            <person name="Murdoch R.W."/>
            <person name="Higgins S."/>
            <person name="Loffler F."/>
        </authorList>
    </citation>
    <scope>NUCLEOTIDE SEQUENCE</scope>
</reference>
<name>A0A645I674_9ZZZZ</name>
<organism evidence="1">
    <name type="scientific">bioreactor metagenome</name>
    <dbReference type="NCBI Taxonomy" id="1076179"/>
    <lineage>
        <taxon>unclassified sequences</taxon>
        <taxon>metagenomes</taxon>
        <taxon>ecological metagenomes</taxon>
    </lineage>
</organism>
<proteinExistence type="predicted"/>
<sequence length="56" mass="6322">MHKILVRIIVCLQDIYPLVDKTDQLLHHLLIVGKGGDGKLVNAFDGRGRNRQCLNI</sequence>
<evidence type="ECO:0000313" key="1">
    <source>
        <dbReference type="EMBL" id="MPN46827.1"/>
    </source>
</evidence>
<gene>
    <name evidence="1" type="ORF">SDC9_194426</name>
</gene>